<sequence length="180" mass="20455">MSTSIAAQNPPNDDLTHWIDRFKVVAADPHALMAPAHPQASQWHNRFFQFFEPIDTCLITWCCPAITFGKTHHRLHHDPQLRDYSPLNISCLGFCFGCCGVNIAMQLLQRRKIRERFNLEGDFVSDCLRSCCCICCTLVQADKEAEYQLAHQTEDIAQPSSKKQDMTYPVSEDPTAPKQA</sequence>
<dbReference type="AlphaFoldDB" id="A0A9P7AUJ4"/>
<name>A0A9P7AUJ4_9HELO</name>
<gene>
    <name evidence="2" type="ORF">D0Z07_6397</name>
</gene>
<evidence type="ECO:0000256" key="1">
    <source>
        <dbReference type="SAM" id="MobiDB-lite"/>
    </source>
</evidence>
<reference evidence="2" key="1">
    <citation type="submission" date="2019-07" db="EMBL/GenBank/DDBJ databases">
        <title>Hyphodiscus hymeniophilus genome sequencing and assembly.</title>
        <authorList>
            <person name="Kramer G."/>
            <person name="Nodwell J."/>
        </authorList>
    </citation>
    <scope>NUCLEOTIDE SEQUENCE</scope>
    <source>
        <strain evidence="2">ATCC 34498</strain>
    </source>
</reference>
<dbReference type="OrthoDB" id="1045822at2759"/>
<comment type="caution">
    <text evidence="2">The sequence shown here is derived from an EMBL/GenBank/DDBJ whole genome shotgun (WGS) entry which is preliminary data.</text>
</comment>
<accession>A0A9P7AUJ4</accession>
<proteinExistence type="predicted"/>
<organism evidence="2 3">
    <name type="scientific">Hyphodiscus hymeniophilus</name>
    <dbReference type="NCBI Taxonomy" id="353542"/>
    <lineage>
        <taxon>Eukaryota</taxon>
        <taxon>Fungi</taxon>
        <taxon>Dikarya</taxon>
        <taxon>Ascomycota</taxon>
        <taxon>Pezizomycotina</taxon>
        <taxon>Leotiomycetes</taxon>
        <taxon>Helotiales</taxon>
        <taxon>Hyphodiscaceae</taxon>
        <taxon>Hyphodiscus</taxon>
    </lineage>
</organism>
<dbReference type="Proteomes" id="UP000785200">
    <property type="component" value="Unassembled WGS sequence"/>
</dbReference>
<evidence type="ECO:0000313" key="3">
    <source>
        <dbReference type="Proteomes" id="UP000785200"/>
    </source>
</evidence>
<evidence type="ECO:0000313" key="2">
    <source>
        <dbReference type="EMBL" id="KAG0646842.1"/>
    </source>
</evidence>
<keyword evidence="3" id="KW-1185">Reference proteome</keyword>
<dbReference type="Pfam" id="PF04749">
    <property type="entry name" value="PLAC8"/>
    <property type="match status" value="1"/>
</dbReference>
<dbReference type="InterPro" id="IPR006461">
    <property type="entry name" value="PLAC_motif_containing"/>
</dbReference>
<dbReference type="PANTHER" id="PTHR15907">
    <property type="entry name" value="DUF614 FAMILY PROTEIN-RELATED"/>
    <property type="match status" value="1"/>
</dbReference>
<dbReference type="EMBL" id="VNKQ01000014">
    <property type="protein sequence ID" value="KAG0646842.1"/>
    <property type="molecule type" value="Genomic_DNA"/>
</dbReference>
<protein>
    <submittedName>
        <fullName evidence="2">Cadmimum resistance</fullName>
    </submittedName>
</protein>
<feature type="region of interest" description="Disordered" evidence="1">
    <location>
        <begin position="156"/>
        <end position="180"/>
    </location>
</feature>
<dbReference type="NCBIfam" id="TIGR01571">
    <property type="entry name" value="A_thal_Cys_rich"/>
    <property type="match status" value="1"/>
</dbReference>